<dbReference type="AlphaFoldDB" id="A0A269XUW4"/>
<comment type="caution">
    <text evidence="2">The sequence shown here is derived from an EMBL/GenBank/DDBJ whole genome shotgun (WGS) entry which is preliminary data.</text>
</comment>
<feature type="transmembrane region" description="Helical" evidence="1">
    <location>
        <begin position="91"/>
        <end position="110"/>
    </location>
</feature>
<protein>
    <submittedName>
        <fullName evidence="2">Uncharacterized protein</fullName>
    </submittedName>
</protein>
<keyword evidence="1" id="KW-0472">Membrane</keyword>
<accession>A0A269XUW4</accession>
<evidence type="ECO:0000256" key="1">
    <source>
        <dbReference type="SAM" id="Phobius"/>
    </source>
</evidence>
<name>A0A269XUW4_9PROT</name>
<keyword evidence="1" id="KW-0812">Transmembrane</keyword>
<proteinExistence type="predicted"/>
<keyword evidence="3" id="KW-1185">Reference proteome</keyword>
<keyword evidence="1" id="KW-1133">Transmembrane helix</keyword>
<gene>
    <name evidence="2" type="ORF">B8X00_12000</name>
</gene>
<evidence type="ECO:0000313" key="2">
    <source>
        <dbReference type="EMBL" id="PAK77050.1"/>
    </source>
</evidence>
<organism evidence="2 3">
    <name type="scientific">Acetobacter fabarum</name>
    <dbReference type="NCBI Taxonomy" id="483199"/>
    <lineage>
        <taxon>Bacteria</taxon>
        <taxon>Pseudomonadati</taxon>
        <taxon>Pseudomonadota</taxon>
        <taxon>Alphaproteobacteria</taxon>
        <taxon>Acetobacterales</taxon>
        <taxon>Acetobacteraceae</taxon>
        <taxon>Acetobacter</taxon>
    </lineage>
</organism>
<evidence type="ECO:0000313" key="3">
    <source>
        <dbReference type="Proteomes" id="UP000216151"/>
    </source>
</evidence>
<dbReference type="Proteomes" id="UP000216151">
    <property type="component" value="Unassembled WGS sequence"/>
</dbReference>
<sequence length="111" mass="12580">MLLESFFVTGCGSVMTHVRGWSVTFPSRLPKTQWLIGVAERVGFAMLCMWGRSSLAFQSGVLAPSHHARQMTPWCQNYLEIMLDRLKRCRALLLAPAAAMVFFMPPVLFWS</sequence>
<dbReference type="EMBL" id="NCXK01000029">
    <property type="protein sequence ID" value="PAK77050.1"/>
    <property type="molecule type" value="Genomic_DNA"/>
</dbReference>
<reference evidence="2 3" key="1">
    <citation type="submission" date="2017-04" db="EMBL/GenBank/DDBJ databases">
        <title>Kefir bacterial isolates.</title>
        <authorList>
            <person name="Kim Y."/>
            <person name="Blasche S."/>
            <person name="Patil K.R."/>
        </authorList>
    </citation>
    <scope>NUCLEOTIDE SEQUENCE [LARGE SCALE GENOMIC DNA]</scope>
    <source>
        <strain evidence="2 3">KR</strain>
    </source>
</reference>